<evidence type="ECO:0000313" key="2">
    <source>
        <dbReference type="Proteomes" id="UP001466331"/>
    </source>
</evidence>
<proteinExistence type="predicted"/>
<dbReference type="InterPro" id="IPR011050">
    <property type="entry name" value="Pectin_lyase_fold/virulence"/>
</dbReference>
<dbReference type="EMBL" id="JBCHKQ010000005">
    <property type="protein sequence ID" value="MEM5948745.1"/>
    <property type="molecule type" value="Genomic_DNA"/>
</dbReference>
<evidence type="ECO:0008006" key="3">
    <source>
        <dbReference type="Google" id="ProtNLM"/>
    </source>
</evidence>
<sequence length="426" mass="46513">MTRQEKVFSFSNLTEPYAITITAGPERHFIAEALDIDGSIIYRGESTLDTYPGEPVTVHIVMQKAPYWAPSVYVNDNAAIGGNGSYNAPFNTIADAVTYITSNTLNTEPINIKVAAGTYNEKVFLASNIRLMGGYSEDFSTRRFISPQDREKPAYKTLVKYTITMISEGVVSITSGSQNCTVEGLYIEISPTTTQTSGIELPITSENTRIFYNTVKQTNAQDYTRGIHMFSSVSYYIIGNYVDIDTSQTYNVAIYDDQSSKASGDLTIANNVLIGTAGIQLNDTNNLVRYIIGNTIDADTGINMANVSSAVVINNLIKASSATIIGAGSPTEVYNNYAFCPVTDNFGYDSTKNNISQLSSTTSQDPAYDIYKKATSDTRIYTNGATKPDTLSGTMNIPEDIRELLYKDILGVSRGPVWAIGAYQQQ</sequence>
<reference evidence="1 2" key="1">
    <citation type="submission" date="2024-03" db="EMBL/GenBank/DDBJ databases">
        <title>Ignisphaera cupida sp. nov., a hyperthermophilic hydrolytic archaeon from a hot spring of Kamchatka, and proposal of Ignisphaeraceae fam. nov.</title>
        <authorList>
            <person name="Podosokorskaya O.A."/>
            <person name="Elcheninov A.G."/>
            <person name="Maltseva A.I."/>
            <person name="Zayulina K.S."/>
            <person name="Novikov A."/>
            <person name="Merkel A.Y."/>
        </authorList>
    </citation>
    <scope>NUCLEOTIDE SEQUENCE [LARGE SCALE GENOMIC DNA]</scope>
    <source>
        <strain evidence="1 2">38H-sp</strain>
    </source>
</reference>
<evidence type="ECO:0000313" key="1">
    <source>
        <dbReference type="EMBL" id="MEM5948745.1"/>
    </source>
</evidence>
<keyword evidence="2" id="KW-1185">Reference proteome</keyword>
<comment type="caution">
    <text evidence="1">The sequence shown here is derived from an EMBL/GenBank/DDBJ whole genome shotgun (WGS) entry which is preliminary data.</text>
</comment>
<dbReference type="Proteomes" id="UP001466331">
    <property type="component" value="Unassembled WGS sequence"/>
</dbReference>
<organism evidence="1 2">
    <name type="scientific">Rarispira pelagica</name>
    <dbReference type="NCBI Taxonomy" id="3141764"/>
    <lineage>
        <taxon>Bacteria</taxon>
        <taxon>Pseudomonadati</taxon>
        <taxon>Spirochaetota</taxon>
        <taxon>Spirochaetia</taxon>
        <taxon>Winmispirales</taxon>
        <taxon>Winmispiraceae</taxon>
        <taxon>Rarispira</taxon>
    </lineage>
</organism>
<protein>
    <recommendedName>
        <fullName evidence="3">DUF1565 domain-containing protein</fullName>
    </recommendedName>
</protein>
<gene>
    <name evidence="1" type="ORF">WKV44_09340</name>
</gene>
<dbReference type="RefSeq" id="WP_420070196.1">
    <property type="nucleotide sequence ID" value="NZ_JBCHKQ010000005.1"/>
</dbReference>
<accession>A0ABU9UFI0</accession>
<dbReference type="SUPFAM" id="SSF51126">
    <property type="entry name" value="Pectin lyase-like"/>
    <property type="match status" value="1"/>
</dbReference>
<name>A0ABU9UFI0_9SPIR</name>